<dbReference type="InterPro" id="IPR017850">
    <property type="entry name" value="Alkaline_phosphatase_core_sf"/>
</dbReference>
<dbReference type="Gene3D" id="3.40.720.10">
    <property type="entry name" value="Alkaline Phosphatase, subunit A"/>
    <property type="match status" value="1"/>
</dbReference>
<organism evidence="1 2">
    <name type="scientific">Roseiconus nitratireducens</name>
    <dbReference type="NCBI Taxonomy" id="2605748"/>
    <lineage>
        <taxon>Bacteria</taxon>
        <taxon>Pseudomonadati</taxon>
        <taxon>Planctomycetota</taxon>
        <taxon>Planctomycetia</taxon>
        <taxon>Pirellulales</taxon>
        <taxon>Pirellulaceae</taxon>
        <taxon>Roseiconus</taxon>
    </lineage>
</organism>
<gene>
    <name evidence="1" type="ORF">FYK55_04475</name>
</gene>
<dbReference type="PANTHER" id="PTHR43737">
    <property type="entry name" value="BLL7424 PROTEIN"/>
    <property type="match status" value="1"/>
</dbReference>
<reference evidence="1 2" key="1">
    <citation type="submission" date="2019-08" db="EMBL/GenBank/DDBJ databases">
        <authorList>
            <person name="Dhanesh K."/>
            <person name="Kumar G."/>
            <person name="Sasikala C."/>
            <person name="Venkata Ramana C."/>
        </authorList>
    </citation>
    <scope>NUCLEOTIDE SEQUENCE [LARGE SCALE GENOMIC DNA]</scope>
    <source>
        <strain evidence="1 2">JC645</strain>
    </source>
</reference>
<evidence type="ECO:0000313" key="2">
    <source>
        <dbReference type="Proteomes" id="UP000324479"/>
    </source>
</evidence>
<dbReference type="PROSITE" id="PS51318">
    <property type="entry name" value="TAT"/>
    <property type="match status" value="1"/>
</dbReference>
<dbReference type="Proteomes" id="UP000324479">
    <property type="component" value="Unassembled WGS sequence"/>
</dbReference>
<protein>
    <submittedName>
        <fullName evidence="1">DUF1501 domain-containing protein</fullName>
    </submittedName>
</protein>
<comment type="caution">
    <text evidence="1">The sequence shown here is derived from an EMBL/GenBank/DDBJ whole genome shotgun (WGS) entry which is preliminary data.</text>
</comment>
<sequence length="477" mass="52875">MPDPSAMDHRQGAARAADPVSFGRRDFLQRCGMGFGSLALADLLSRQSFAGVEPHFPSRAKHVIHVFLNGGMSQVDTFDPKPELTRRGGQMLPFDNLQTERRTGVALPSPFQFKQHGESGIPVSDLFPHLSQCVDEMAVVRSMHAELPNHEMSLMLMNSGDQRLVRPSFGSWLTWGMGSENENLPGFVALCPGGMPVGGAANWRSAFLPGVYQGTHVDTSQQDPTQLIRNVRNGRMPEDQQRQQFEFLQQLNARHLADRPGEAALEARLRSFELAYRMQVEATDAFDVSQEPESILKLYGDGPQNRQLLIARRLVERGVRFVQTWHGGGQPWDSHANIANEHRRVAGECDQGLAALIMDLKSRGLLDQTLVLCTGEFGRTPSVELGQNGAGASQGRDHNHWGFSLWLAGGGIRGGTVYGATDEFGFRAVENPVSVHDLHATMLHLLGFDHERLTYRYAGRDFRLTDVHGRVIRDLLA</sequence>
<dbReference type="SUPFAM" id="SSF53649">
    <property type="entry name" value="Alkaline phosphatase-like"/>
    <property type="match status" value="1"/>
</dbReference>
<dbReference type="InterPro" id="IPR010869">
    <property type="entry name" value="DUF1501"/>
</dbReference>
<dbReference type="PANTHER" id="PTHR43737:SF1">
    <property type="entry name" value="DUF1501 DOMAIN-CONTAINING PROTEIN"/>
    <property type="match status" value="1"/>
</dbReference>
<dbReference type="AlphaFoldDB" id="A0A5M6DG05"/>
<evidence type="ECO:0000313" key="1">
    <source>
        <dbReference type="EMBL" id="KAA5546343.1"/>
    </source>
</evidence>
<name>A0A5M6DG05_9BACT</name>
<dbReference type="Pfam" id="PF07394">
    <property type="entry name" value="DUF1501"/>
    <property type="match status" value="1"/>
</dbReference>
<proteinExistence type="predicted"/>
<accession>A0A5M6DG05</accession>
<dbReference type="EMBL" id="VWOX01000002">
    <property type="protein sequence ID" value="KAA5546343.1"/>
    <property type="molecule type" value="Genomic_DNA"/>
</dbReference>
<dbReference type="InterPro" id="IPR006311">
    <property type="entry name" value="TAT_signal"/>
</dbReference>
<keyword evidence="2" id="KW-1185">Reference proteome</keyword>